<dbReference type="Gene3D" id="3.20.20.70">
    <property type="entry name" value="Aldolase class I"/>
    <property type="match status" value="1"/>
</dbReference>
<dbReference type="SUPFAM" id="SSF102114">
    <property type="entry name" value="Radical SAM enzymes"/>
    <property type="match status" value="1"/>
</dbReference>
<evidence type="ECO:0000256" key="4">
    <source>
        <dbReference type="ARBA" id="ARBA00022723"/>
    </source>
</evidence>
<dbReference type="AlphaFoldDB" id="A0A1Y1RVC4"/>
<dbReference type="NCBIfam" id="TIGR02495">
    <property type="entry name" value="NrdG2"/>
    <property type="match status" value="1"/>
</dbReference>
<accession>A0A1Y1RVC4</accession>
<dbReference type="SFLD" id="SFLDG01094">
    <property type="entry name" value="Uncharacterised_Radical_SAM_Su"/>
    <property type="match status" value="1"/>
</dbReference>
<evidence type="ECO:0000256" key="2">
    <source>
        <dbReference type="ARBA" id="ARBA00022485"/>
    </source>
</evidence>
<dbReference type="InterPro" id="IPR034457">
    <property type="entry name" value="Organic_radical-activating"/>
</dbReference>
<dbReference type="RefSeq" id="WP_083051976.1">
    <property type="nucleotide sequence ID" value="NZ_MWQY01000017.1"/>
</dbReference>
<sequence length="232" mass="25846">MIRRLGLVKTSLIDYPGKVAAVLFTPGCNFRCPYCHNPELVQGPVPEDFIAFDEILRFLEKRRPVLGGVVITGGEPLLHRNIGNLLTAIRELGLPVKIDTNGSFPEVLENLRPDFVAMDIKTSFSNYPRVLSPGAKAEELVEQIRRSLKILIQSGIPHQLRTTMVPGIVDEKDFDDIIPEVQGADSYLLSGYRNQRTLDSAWSDVDPYNPEVLEAVAQKLRSAGIPTKLRNN</sequence>
<dbReference type="CDD" id="cd01335">
    <property type="entry name" value="Radical_SAM"/>
    <property type="match status" value="1"/>
</dbReference>
<dbReference type="STRING" id="1963862.B4O97_14810"/>
<feature type="domain" description="Radical SAM core" evidence="7">
    <location>
        <begin position="14"/>
        <end position="232"/>
    </location>
</feature>
<dbReference type="PANTHER" id="PTHR30352">
    <property type="entry name" value="PYRUVATE FORMATE-LYASE-ACTIVATING ENZYME"/>
    <property type="match status" value="1"/>
</dbReference>
<comment type="caution">
    <text evidence="8">The sequence shown here is derived from an EMBL/GenBank/DDBJ whole genome shotgun (WGS) entry which is preliminary data.</text>
</comment>
<evidence type="ECO:0000256" key="1">
    <source>
        <dbReference type="ARBA" id="ARBA00001966"/>
    </source>
</evidence>
<evidence type="ECO:0000256" key="5">
    <source>
        <dbReference type="ARBA" id="ARBA00023004"/>
    </source>
</evidence>
<name>A0A1Y1RVC4_9SPIO</name>
<dbReference type="PANTHER" id="PTHR30352:SF13">
    <property type="entry name" value="GLYCYL-RADICAL ENZYME ACTIVATING ENZYME YJJW-RELATED"/>
    <property type="match status" value="1"/>
</dbReference>
<dbReference type="OrthoDB" id="9782387at2"/>
<dbReference type="InterPro" id="IPR013785">
    <property type="entry name" value="Aldolase_TIM"/>
</dbReference>
<dbReference type="GO" id="GO:0046872">
    <property type="term" value="F:metal ion binding"/>
    <property type="evidence" value="ECO:0007669"/>
    <property type="project" value="UniProtKB-KW"/>
</dbReference>
<comment type="cofactor">
    <cofactor evidence="1">
        <name>[4Fe-4S] cluster</name>
        <dbReference type="ChEBI" id="CHEBI:49883"/>
    </cofactor>
</comment>
<keyword evidence="3" id="KW-0949">S-adenosyl-L-methionine</keyword>
<reference evidence="8 9" key="1">
    <citation type="submission" date="2017-03" db="EMBL/GenBank/DDBJ databases">
        <title>Draft Genome sequence of Marispirochaeta sp. strain JC444.</title>
        <authorList>
            <person name="Shivani Y."/>
            <person name="Subhash Y."/>
            <person name="Sasikala C."/>
            <person name="Ramana C."/>
        </authorList>
    </citation>
    <scope>NUCLEOTIDE SEQUENCE [LARGE SCALE GENOMIC DNA]</scope>
    <source>
        <strain evidence="8 9">JC444</strain>
    </source>
</reference>
<evidence type="ECO:0000259" key="7">
    <source>
        <dbReference type="PROSITE" id="PS51918"/>
    </source>
</evidence>
<dbReference type="PROSITE" id="PS51918">
    <property type="entry name" value="RADICAL_SAM"/>
    <property type="match status" value="1"/>
</dbReference>
<evidence type="ECO:0000313" key="9">
    <source>
        <dbReference type="Proteomes" id="UP000192343"/>
    </source>
</evidence>
<keyword evidence="2" id="KW-0004">4Fe-4S</keyword>
<dbReference type="EMBL" id="MWQY01000017">
    <property type="protein sequence ID" value="ORC33928.1"/>
    <property type="molecule type" value="Genomic_DNA"/>
</dbReference>
<gene>
    <name evidence="8" type="ORF">B4O97_14810</name>
</gene>
<proteinExistence type="predicted"/>
<dbReference type="SFLD" id="SFLDS00029">
    <property type="entry name" value="Radical_SAM"/>
    <property type="match status" value="1"/>
</dbReference>
<dbReference type="InterPro" id="IPR007197">
    <property type="entry name" value="rSAM"/>
</dbReference>
<evidence type="ECO:0000313" key="8">
    <source>
        <dbReference type="EMBL" id="ORC33928.1"/>
    </source>
</evidence>
<dbReference type="Proteomes" id="UP000192343">
    <property type="component" value="Unassembled WGS sequence"/>
</dbReference>
<keyword evidence="5" id="KW-0408">Iron</keyword>
<protein>
    <submittedName>
        <fullName evidence="8">Anaerobic ribonucleoside-triphosphate reductase activating protein</fullName>
    </submittedName>
</protein>
<keyword evidence="6" id="KW-0411">Iron-sulfur</keyword>
<evidence type="ECO:0000256" key="3">
    <source>
        <dbReference type="ARBA" id="ARBA00022691"/>
    </source>
</evidence>
<dbReference type="Pfam" id="PF04055">
    <property type="entry name" value="Radical_SAM"/>
    <property type="match status" value="1"/>
</dbReference>
<dbReference type="GO" id="GO:0051539">
    <property type="term" value="F:4 iron, 4 sulfur cluster binding"/>
    <property type="evidence" value="ECO:0007669"/>
    <property type="project" value="UniProtKB-KW"/>
</dbReference>
<keyword evidence="4" id="KW-0479">Metal-binding</keyword>
<dbReference type="InterPro" id="IPR012840">
    <property type="entry name" value="NrdG2"/>
</dbReference>
<dbReference type="GO" id="GO:0003824">
    <property type="term" value="F:catalytic activity"/>
    <property type="evidence" value="ECO:0007669"/>
    <property type="project" value="InterPro"/>
</dbReference>
<keyword evidence="9" id="KW-1185">Reference proteome</keyword>
<organism evidence="8 9">
    <name type="scientific">Marispirochaeta aestuarii</name>
    <dbReference type="NCBI Taxonomy" id="1963862"/>
    <lineage>
        <taxon>Bacteria</taxon>
        <taxon>Pseudomonadati</taxon>
        <taxon>Spirochaetota</taxon>
        <taxon>Spirochaetia</taxon>
        <taxon>Spirochaetales</taxon>
        <taxon>Spirochaetaceae</taxon>
        <taxon>Marispirochaeta</taxon>
    </lineage>
</organism>
<dbReference type="InterPro" id="IPR058240">
    <property type="entry name" value="rSAM_sf"/>
</dbReference>
<evidence type="ECO:0000256" key="6">
    <source>
        <dbReference type="ARBA" id="ARBA00023014"/>
    </source>
</evidence>